<comment type="caution">
    <text evidence="1">The sequence shown here is derived from an EMBL/GenBank/DDBJ whole genome shotgun (WGS) entry which is preliminary data.</text>
</comment>
<organism evidence="1 2">
    <name type="scientific">Anaerotruncus colihominis DSM 17241</name>
    <dbReference type="NCBI Taxonomy" id="445972"/>
    <lineage>
        <taxon>Bacteria</taxon>
        <taxon>Bacillati</taxon>
        <taxon>Bacillota</taxon>
        <taxon>Clostridia</taxon>
        <taxon>Eubacteriales</taxon>
        <taxon>Oscillospiraceae</taxon>
        <taxon>Anaerotruncus</taxon>
    </lineage>
</organism>
<proteinExistence type="predicted"/>
<reference evidence="1" key="1">
    <citation type="submission" date="2007-11" db="EMBL/GenBank/DDBJ databases">
        <authorList>
            <person name="Fulton L."/>
            <person name="Clifton S."/>
            <person name="Fulton B."/>
            <person name="Xu J."/>
            <person name="Minx P."/>
            <person name="Pepin K.H."/>
            <person name="Johnson M."/>
            <person name="Thiruvilangam P."/>
            <person name="Bhonagiri V."/>
            <person name="Nash W.E."/>
            <person name="Mardis E.R."/>
            <person name="Wilson R.K."/>
        </authorList>
    </citation>
    <scope>NUCLEOTIDE SEQUENCE [LARGE SCALE GENOMIC DNA]</scope>
    <source>
        <strain evidence="1">DSM 17241</strain>
    </source>
</reference>
<evidence type="ECO:0000313" key="2">
    <source>
        <dbReference type="Proteomes" id="UP000003803"/>
    </source>
</evidence>
<sequence length="42" mass="4899">MCRQGLSTSKEPPKSVVFQRIKGCLKSKTLFFFCIQRCPLYE</sequence>
<dbReference type="AlphaFoldDB" id="B0PFF3"/>
<dbReference type="HOGENOM" id="CLU_3246355_0_0_9"/>
<keyword evidence="2" id="KW-1185">Reference proteome</keyword>
<evidence type="ECO:0000313" key="1">
    <source>
        <dbReference type="EMBL" id="EDS10086.1"/>
    </source>
</evidence>
<dbReference type="EMBL" id="ABGD02000025">
    <property type="protein sequence ID" value="EDS10086.1"/>
    <property type="molecule type" value="Genomic_DNA"/>
</dbReference>
<protein>
    <submittedName>
        <fullName evidence="1">Uncharacterized protein</fullName>
    </submittedName>
</protein>
<name>B0PFF3_9FIRM</name>
<reference evidence="1" key="2">
    <citation type="submission" date="2013-09" db="EMBL/GenBank/DDBJ databases">
        <title>Draft genome sequence of Anaerotruncus colihominis(DSM 17241).</title>
        <authorList>
            <person name="Sudarsanam P."/>
            <person name="Ley R."/>
            <person name="Guruge J."/>
            <person name="Turnbaugh P.J."/>
            <person name="Mahowald M."/>
            <person name="Liep D."/>
            <person name="Gordon J."/>
        </authorList>
    </citation>
    <scope>NUCLEOTIDE SEQUENCE</scope>
    <source>
        <strain evidence="1">DSM 17241</strain>
    </source>
</reference>
<accession>B0PFF3</accession>
<dbReference type="Proteomes" id="UP000003803">
    <property type="component" value="Unassembled WGS sequence"/>
</dbReference>
<gene>
    <name evidence="1" type="ORF">ANACOL_03533</name>
</gene>